<keyword evidence="6 8" id="KW-0503">Monooxygenase</keyword>
<dbReference type="GO" id="GO:0004497">
    <property type="term" value="F:monooxygenase activity"/>
    <property type="evidence" value="ECO:0007669"/>
    <property type="project" value="UniProtKB-KW"/>
</dbReference>
<dbReference type="GO" id="GO:0005506">
    <property type="term" value="F:iron ion binding"/>
    <property type="evidence" value="ECO:0007669"/>
    <property type="project" value="InterPro"/>
</dbReference>
<keyword evidence="10" id="KW-1185">Reference proteome</keyword>
<dbReference type="PROSITE" id="PS00086">
    <property type="entry name" value="CYTOCHROME_P450"/>
    <property type="match status" value="1"/>
</dbReference>
<gene>
    <name evidence="9" type="ORF">F4560_001146</name>
</gene>
<comment type="caution">
    <text evidence="9">The sequence shown here is derived from an EMBL/GenBank/DDBJ whole genome shotgun (WGS) entry which is preliminary data.</text>
</comment>
<dbReference type="Proteomes" id="UP000552097">
    <property type="component" value="Unassembled WGS sequence"/>
</dbReference>
<accession>A0A7W9HFM2</accession>
<evidence type="ECO:0000256" key="7">
    <source>
        <dbReference type="PIRSR" id="PIRSR602401-1"/>
    </source>
</evidence>
<evidence type="ECO:0000256" key="2">
    <source>
        <dbReference type="ARBA" id="ARBA00022617"/>
    </source>
</evidence>
<keyword evidence="2 7" id="KW-0349">Heme</keyword>
<dbReference type="InterPro" id="IPR002401">
    <property type="entry name" value="Cyt_P450_E_grp-I"/>
</dbReference>
<dbReference type="CDD" id="cd20620">
    <property type="entry name" value="CYP132-like"/>
    <property type="match status" value="1"/>
</dbReference>
<evidence type="ECO:0000256" key="8">
    <source>
        <dbReference type="RuleBase" id="RU000461"/>
    </source>
</evidence>
<protein>
    <submittedName>
        <fullName evidence="9">Cytochrome P450</fullName>
    </submittedName>
</protein>
<evidence type="ECO:0000256" key="1">
    <source>
        <dbReference type="ARBA" id="ARBA00010617"/>
    </source>
</evidence>
<keyword evidence="5 7" id="KW-0408">Iron</keyword>
<dbReference type="InterPro" id="IPR036396">
    <property type="entry name" value="Cyt_P450_sf"/>
</dbReference>
<keyword evidence="4 8" id="KW-0560">Oxidoreductase</keyword>
<evidence type="ECO:0000313" key="9">
    <source>
        <dbReference type="EMBL" id="MBB5801378.1"/>
    </source>
</evidence>
<dbReference type="Pfam" id="PF00067">
    <property type="entry name" value="p450"/>
    <property type="match status" value="1"/>
</dbReference>
<evidence type="ECO:0000256" key="6">
    <source>
        <dbReference type="ARBA" id="ARBA00023033"/>
    </source>
</evidence>
<dbReference type="GO" id="GO:0016705">
    <property type="term" value="F:oxidoreductase activity, acting on paired donors, with incorporation or reduction of molecular oxygen"/>
    <property type="evidence" value="ECO:0007669"/>
    <property type="project" value="InterPro"/>
</dbReference>
<dbReference type="PANTHER" id="PTHR24291">
    <property type="entry name" value="CYTOCHROME P450 FAMILY 4"/>
    <property type="match status" value="1"/>
</dbReference>
<dbReference type="InterPro" id="IPR017972">
    <property type="entry name" value="Cyt_P450_CS"/>
</dbReference>
<evidence type="ECO:0000256" key="3">
    <source>
        <dbReference type="ARBA" id="ARBA00022723"/>
    </source>
</evidence>
<name>A0A7W9HFM2_9PSEU</name>
<feature type="binding site" description="axial binding residue" evidence="7">
    <location>
        <position position="395"/>
    </location>
    <ligand>
        <name>heme</name>
        <dbReference type="ChEBI" id="CHEBI:30413"/>
    </ligand>
    <ligandPart>
        <name>Fe</name>
        <dbReference type="ChEBI" id="CHEBI:18248"/>
    </ligandPart>
</feature>
<dbReference type="PANTHER" id="PTHR24291:SF50">
    <property type="entry name" value="BIFUNCTIONAL ALBAFLAVENONE MONOOXYGENASE_TERPENE SYNTHASE"/>
    <property type="match status" value="1"/>
</dbReference>
<keyword evidence="3 7" id="KW-0479">Metal-binding</keyword>
<dbReference type="InterPro" id="IPR050196">
    <property type="entry name" value="Cytochrome_P450_Monoox"/>
</dbReference>
<dbReference type="AlphaFoldDB" id="A0A7W9HFM2"/>
<organism evidence="9 10">
    <name type="scientific">Saccharothrix ecbatanensis</name>
    <dbReference type="NCBI Taxonomy" id="1105145"/>
    <lineage>
        <taxon>Bacteria</taxon>
        <taxon>Bacillati</taxon>
        <taxon>Actinomycetota</taxon>
        <taxon>Actinomycetes</taxon>
        <taxon>Pseudonocardiales</taxon>
        <taxon>Pseudonocardiaceae</taxon>
        <taxon>Saccharothrix</taxon>
    </lineage>
</organism>
<dbReference type="EMBL" id="JACHMO010000001">
    <property type="protein sequence ID" value="MBB5801378.1"/>
    <property type="molecule type" value="Genomic_DNA"/>
</dbReference>
<dbReference type="RefSeq" id="WP_184917118.1">
    <property type="nucleotide sequence ID" value="NZ_JACHMO010000001.1"/>
</dbReference>
<evidence type="ECO:0000313" key="10">
    <source>
        <dbReference type="Proteomes" id="UP000552097"/>
    </source>
</evidence>
<dbReference type="SUPFAM" id="SSF48264">
    <property type="entry name" value="Cytochrome P450"/>
    <property type="match status" value="1"/>
</dbReference>
<comment type="cofactor">
    <cofactor evidence="7">
        <name>heme</name>
        <dbReference type="ChEBI" id="CHEBI:30413"/>
    </cofactor>
</comment>
<reference evidence="9 10" key="1">
    <citation type="submission" date="2020-08" db="EMBL/GenBank/DDBJ databases">
        <title>Sequencing the genomes of 1000 actinobacteria strains.</title>
        <authorList>
            <person name="Klenk H.-P."/>
        </authorList>
    </citation>
    <scope>NUCLEOTIDE SEQUENCE [LARGE SCALE GENOMIC DNA]</scope>
    <source>
        <strain evidence="9 10">DSM 45486</strain>
    </source>
</reference>
<proteinExistence type="inferred from homology"/>
<evidence type="ECO:0000256" key="5">
    <source>
        <dbReference type="ARBA" id="ARBA00023004"/>
    </source>
</evidence>
<dbReference type="GO" id="GO:0020037">
    <property type="term" value="F:heme binding"/>
    <property type="evidence" value="ECO:0007669"/>
    <property type="project" value="InterPro"/>
</dbReference>
<sequence>MSSTLAPPSPRGAPIIGNIREIQRDNIGAFMSAFRDHGDVIRFKGPLKIDLFAHPDHVKRVLQDEHRNYPRPVKVQGCLQTIVGTGLVAAEGGFWRRSRRLAQPAFHREVLEQFADTFVQGTAELIESWERKVDSGTPIDVKSAMMNLSLTNLARALFRTDWSTEFGQIEPAVAEALRYTHKRMTSPVDPYKIPGPARNRFDGALKTINSVLYPLIEERRRNGGSDDLVSLLLNAKDDESGTTFTDDQIRDEVSGFFVAGHETVSSAFTWTWYLLSRNPDVWRKVRAEAIEVLGDRTPTVADLPKLTYTTMVLQESMRLYPPIFVYMRCADQDDEVGGFHIPKGRWVVVCPYVTHRHPDFWENPDGFDPERFTPERMAARHRMAYLPFGAGPRKCIGDSFAMVQMPLAVAMIARRFRLDLVDGQTVVPEPAISLRPRDPLYMRLRSAEEAH</sequence>
<evidence type="ECO:0000256" key="4">
    <source>
        <dbReference type="ARBA" id="ARBA00023002"/>
    </source>
</evidence>
<dbReference type="InterPro" id="IPR001128">
    <property type="entry name" value="Cyt_P450"/>
</dbReference>
<comment type="similarity">
    <text evidence="1 8">Belongs to the cytochrome P450 family.</text>
</comment>
<dbReference type="PRINTS" id="PR00385">
    <property type="entry name" value="P450"/>
</dbReference>
<dbReference type="Gene3D" id="1.10.630.10">
    <property type="entry name" value="Cytochrome P450"/>
    <property type="match status" value="1"/>
</dbReference>
<dbReference type="PRINTS" id="PR00463">
    <property type="entry name" value="EP450I"/>
</dbReference>